<proteinExistence type="predicted"/>
<gene>
    <name evidence="2" type="ORF">VPNG_06106</name>
</gene>
<sequence>MPSDRRRGKSARYHHGDDSSDDEYTRHRSSRPRGYSPKLQRGVSESSLMKKEEDAEAQDETQWDTDYDPRDKYYLSQGQLRRQAQVIFTPEAKLFCNPAPTSTVKGQFILPKLHTSSPYDPGGLIVYYHIPRTPPAIPGTVPRPRDRLQNINWEEAMKVALQAGTVAAVKVGTDPIPWTKKGTKIASAALGAAVVDHVLQPKKKGGVRYAAMRHLTEMAVGGMVVGPALGKVEARRKR</sequence>
<feature type="compositionally biased region" description="Basic and acidic residues" evidence="1">
    <location>
        <begin position="14"/>
        <end position="26"/>
    </location>
</feature>
<dbReference type="EMBL" id="LKEB01000036">
    <property type="protein sequence ID" value="ROW08045.1"/>
    <property type="molecule type" value="Genomic_DNA"/>
</dbReference>
<dbReference type="InParanoid" id="A0A423WX46"/>
<organism evidence="2 3">
    <name type="scientific">Cytospora leucostoma</name>
    <dbReference type="NCBI Taxonomy" id="1230097"/>
    <lineage>
        <taxon>Eukaryota</taxon>
        <taxon>Fungi</taxon>
        <taxon>Dikarya</taxon>
        <taxon>Ascomycota</taxon>
        <taxon>Pezizomycotina</taxon>
        <taxon>Sordariomycetes</taxon>
        <taxon>Sordariomycetidae</taxon>
        <taxon>Diaporthales</taxon>
        <taxon>Cytosporaceae</taxon>
        <taxon>Cytospora</taxon>
    </lineage>
</organism>
<comment type="caution">
    <text evidence="2">The sequence shown here is derived from an EMBL/GenBank/DDBJ whole genome shotgun (WGS) entry which is preliminary data.</text>
</comment>
<feature type="region of interest" description="Disordered" evidence="1">
    <location>
        <begin position="1"/>
        <end position="70"/>
    </location>
</feature>
<evidence type="ECO:0000256" key="1">
    <source>
        <dbReference type="SAM" id="MobiDB-lite"/>
    </source>
</evidence>
<dbReference type="OrthoDB" id="3539922at2759"/>
<reference evidence="2 3" key="1">
    <citation type="submission" date="2015-09" db="EMBL/GenBank/DDBJ databases">
        <title>Host preference determinants of Valsa canker pathogens revealed by comparative genomics.</title>
        <authorList>
            <person name="Yin Z."/>
            <person name="Huang L."/>
        </authorList>
    </citation>
    <scope>NUCLEOTIDE SEQUENCE [LARGE SCALE GENOMIC DNA]</scope>
    <source>
        <strain evidence="2 3">SXYLt</strain>
    </source>
</reference>
<dbReference type="Proteomes" id="UP000285146">
    <property type="component" value="Unassembled WGS sequence"/>
</dbReference>
<name>A0A423WX46_9PEZI</name>
<accession>A0A423WX46</accession>
<keyword evidence="3" id="KW-1185">Reference proteome</keyword>
<feature type="compositionally biased region" description="Acidic residues" evidence="1">
    <location>
        <begin position="54"/>
        <end position="66"/>
    </location>
</feature>
<evidence type="ECO:0000313" key="2">
    <source>
        <dbReference type="EMBL" id="ROW08045.1"/>
    </source>
</evidence>
<feature type="compositionally biased region" description="Basic residues" evidence="1">
    <location>
        <begin position="1"/>
        <end position="13"/>
    </location>
</feature>
<evidence type="ECO:0000313" key="3">
    <source>
        <dbReference type="Proteomes" id="UP000285146"/>
    </source>
</evidence>
<protein>
    <submittedName>
        <fullName evidence="2">Uncharacterized protein</fullName>
    </submittedName>
</protein>
<dbReference type="AlphaFoldDB" id="A0A423WX46"/>